<dbReference type="AlphaFoldDB" id="A0A9X7VWP5"/>
<dbReference type="Proteomes" id="UP000663505">
    <property type="component" value="Chromosome"/>
</dbReference>
<protein>
    <submittedName>
        <fullName evidence="1">Uncharacterized protein</fullName>
    </submittedName>
</protein>
<dbReference type="EMBL" id="CP071182">
    <property type="protein sequence ID" value="QSO46461.1"/>
    <property type="molecule type" value="Genomic_DNA"/>
</dbReference>
<proteinExistence type="predicted"/>
<name>A0A9X7VWP5_9BACL</name>
<gene>
    <name evidence="1" type="ORF">JZ786_18605</name>
</gene>
<evidence type="ECO:0000313" key="1">
    <source>
        <dbReference type="EMBL" id="QSO46461.1"/>
    </source>
</evidence>
<sequence length="76" mass="8435">MKVLLLPRVLLNPISLPGMGKSIDLPEMSATENQEIRSAFAQGELYVEFDDKPGVTHKVSNVWANPHSSQATLFIR</sequence>
<accession>A0A9X7VWP5</accession>
<organism evidence="1 2">
    <name type="scientific">Alicyclobacillus mengziensis</name>
    <dbReference type="NCBI Taxonomy" id="2931921"/>
    <lineage>
        <taxon>Bacteria</taxon>
        <taxon>Bacillati</taxon>
        <taxon>Bacillota</taxon>
        <taxon>Bacilli</taxon>
        <taxon>Bacillales</taxon>
        <taxon>Alicyclobacillaceae</taxon>
        <taxon>Alicyclobacillus</taxon>
    </lineage>
</organism>
<dbReference type="KEGG" id="afx:JZ786_18605"/>
<dbReference type="RefSeq" id="WP_206655830.1">
    <property type="nucleotide sequence ID" value="NZ_CP071182.1"/>
</dbReference>
<reference evidence="1 2" key="1">
    <citation type="submission" date="2021-02" db="EMBL/GenBank/DDBJ databases">
        <title>Alicyclobacillus curvatus sp. nov. and Alicyclobacillus mengziensis sp. nov., two acidophilic bacteria isolated from acid mine drainage.</title>
        <authorList>
            <person name="Huang Y."/>
        </authorList>
    </citation>
    <scope>NUCLEOTIDE SEQUENCE [LARGE SCALE GENOMIC DNA]</scope>
    <source>
        <strain evidence="1 2">S30H14</strain>
    </source>
</reference>
<evidence type="ECO:0000313" key="2">
    <source>
        <dbReference type="Proteomes" id="UP000663505"/>
    </source>
</evidence>
<keyword evidence="2" id="KW-1185">Reference proteome</keyword>